<dbReference type="GO" id="GO:0050118">
    <property type="term" value="F:N-acetyldiaminopimelate deacetylase activity"/>
    <property type="evidence" value="ECO:0007669"/>
    <property type="project" value="UniProtKB-ARBA"/>
</dbReference>
<name>A0A011UA83_9HYPH</name>
<dbReference type="Proteomes" id="UP000019849">
    <property type="component" value="Unassembled WGS sequence"/>
</dbReference>
<dbReference type="InterPro" id="IPR011650">
    <property type="entry name" value="Peptidase_M20_dimer"/>
</dbReference>
<organism evidence="4 5">
    <name type="scientific">Aquamicrobium defluvii</name>
    <dbReference type="NCBI Taxonomy" id="69279"/>
    <lineage>
        <taxon>Bacteria</taxon>
        <taxon>Pseudomonadati</taxon>
        <taxon>Pseudomonadota</taxon>
        <taxon>Alphaproteobacteria</taxon>
        <taxon>Hyphomicrobiales</taxon>
        <taxon>Phyllobacteriaceae</taxon>
        <taxon>Aquamicrobium</taxon>
    </lineage>
</organism>
<dbReference type="Gene3D" id="3.30.70.360">
    <property type="match status" value="1"/>
</dbReference>
<evidence type="ECO:0000259" key="3">
    <source>
        <dbReference type="Pfam" id="PF07687"/>
    </source>
</evidence>
<evidence type="ECO:0000313" key="5">
    <source>
        <dbReference type="Proteomes" id="UP000019849"/>
    </source>
</evidence>
<dbReference type="EMBL" id="JENY01000027">
    <property type="protein sequence ID" value="EXL03031.1"/>
    <property type="molecule type" value="Genomic_DNA"/>
</dbReference>
<keyword evidence="1 4" id="KW-0378">Hydrolase</keyword>
<dbReference type="HOGENOM" id="CLU_023257_0_1_5"/>
<dbReference type="NCBIfam" id="TIGR01891">
    <property type="entry name" value="amidohydrolases"/>
    <property type="match status" value="1"/>
</dbReference>
<dbReference type="PANTHER" id="PTHR11014">
    <property type="entry name" value="PEPTIDASE M20 FAMILY MEMBER"/>
    <property type="match status" value="1"/>
</dbReference>
<gene>
    <name evidence="4" type="ORF">BG36_13260</name>
</gene>
<keyword evidence="2" id="KW-0479">Metal-binding</keyword>
<dbReference type="InterPro" id="IPR036264">
    <property type="entry name" value="Bact_exopeptidase_dim_dom"/>
</dbReference>
<feature type="binding site" evidence="2">
    <location>
        <position position="139"/>
    </location>
    <ligand>
        <name>Mn(2+)</name>
        <dbReference type="ChEBI" id="CHEBI:29035"/>
        <label>2</label>
    </ligand>
</feature>
<keyword evidence="2" id="KW-0464">Manganese</keyword>
<dbReference type="FunFam" id="3.30.70.360:FF:000001">
    <property type="entry name" value="N-acetyldiaminopimelate deacetylase"/>
    <property type="match status" value="1"/>
</dbReference>
<dbReference type="SUPFAM" id="SSF53187">
    <property type="entry name" value="Zn-dependent exopeptidases"/>
    <property type="match status" value="1"/>
</dbReference>
<dbReference type="PIRSF" id="PIRSF005962">
    <property type="entry name" value="Pept_M20D_amidohydro"/>
    <property type="match status" value="1"/>
</dbReference>
<dbReference type="AlphaFoldDB" id="A0A011UA83"/>
<dbReference type="RefSeq" id="WP_035030271.1">
    <property type="nucleotide sequence ID" value="NZ_KK073899.1"/>
</dbReference>
<dbReference type="Pfam" id="PF01546">
    <property type="entry name" value="Peptidase_M20"/>
    <property type="match status" value="1"/>
</dbReference>
<evidence type="ECO:0000256" key="2">
    <source>
        <dbReference type="PIRSR" id="PIRSR005962-1"/>
    </source>
</evidence>
<dbReference type="GO" id="GO:0046872">
    <property type="term" value="F:metal ion binding"/>
    <property type="evidence" value="ECO:0007669"/>
    <property type="project" value="UniProtKB-KW"/>
</dbReference>
<comment type="caution">
    <text evidence="4">The sequence shown here is derived from an EMBL/GenBank/DDBJ whole genome shotgun (WGS) entry which is preliminary data.</text>
</comment>
<dbReference type="InterPro" id="IPR017439">
    <property type="entry name" value="Amidohydrolase"/>
</dbReference>
<comment type="cofactor">
    <cofactor evidence="2">
        <name>Mn(2+)</name>
        <dbReference type="ChEBI" id="CHEBI:29035"/>
    </cofactor>
    <text evidence="2">The Mn(2+) ion enhances activity.</text>
</comment>
<dbReference type="GO" id="GO:0019877">
    <property type="term" value="P:diaminopimelate biosynthetic process"/>
    <property type="evidence" value="ECO:0007669"/>
    <property type="project" value="UniProtKB-ARBA"/>
</dbReference>
<dbReference type="SUPFAM" id="SSF55031">
    <property type="entry name" value="Bacterial exopeptidase dimerisation domain"/>
    <property type="match status" value="1"/>
</dbReference>
<dbReference type="STRING" id="69279.BG36_13260"/>
<feature type="binding site" evidence="2">
    <location>
        <position position="165"/>
    </location>
    <ligand>
        <name>Mn(2+)</name>
        <dbReference type="ChEBI" id="CHEBI:29035"/>
        <label>2</label>
    </ligand>
</feature>
<feature type="binding site" evidence="2">
    <location>
        <position position="104"/>
    </location>
    <ligand>
        <name>Mn(2+)</name>
        <dbReference type="ChEBI" id="CHEBI:29035"/>
        <label>2</label>
    </ligand>
</feature>
<protein>
    <submittedName>
        <fullName evidence="4">Amidohydrolase</fullName>
    </submittedName>
</protein>
<sequence length="393" mass="41842">MAVINRVAEFTPEIAGWRQHLHRNPELLFDLAGTSAFVAEKLREFGCDIVETGIGQSGVVAVIRGRSGSSRRRIGLRADMDALPIEEIGEAGYRSQVPGKMHACGHDGHTAMLLGAARYLAETRNFDGEAVLVFQPAEEGANGARAMLDDGLMERFGIQEIYGMHNLPGMEVGRFAVRAGPVMAAADTFRITLNGKGAHAAMPHMGRDPIVAACHLVTALQSIVSRDVDSLDRAVVSVGRISAGDAFNVIPHSAEILGTVRTFSAQVQDLVEKRLPEIACPIAAAFGSQAEAAYSREVPAMINRPEQAALLERVASGIVGEDNVVTDMPAMMGAEDFAEMLNARPGAYLFVGNGDSAALHHPAYDFSDDAIPYGVSLWARLVETAMPAGGGRP</sequence>
<reference evidence="4 5" key="1">
    <citation type="submission" date="2014-02" db="EMBL/GenBank/DDBJ databases">
        <title>Aquamicrobium defluvii Genome sequencing.</title>
        <authorList>
            <person name="Wang X."/>
        </authorList>
    </citation>
    <scope>NUCLEOTIDE SEQUENCE [LARGE SCALE GENOMIC DNA]</scope>
    <source>
        <strain evidence="4 5">W13Z1</strain>
    </source>
</reference>
<accession>A0A011UA83</accession>
<dbReference type="InterPro" id="IPR002933">
    <property type="entry name" value="Peptidase_M20"/>
</dbReference>
<proteinExistence type="predicted"/>
<evidence type="ECO:0000256" key="1">
    <source>
        <dbReference type="ARBA" id="ARBA00022801"/>
    </source>
</evidence>
<feature type="binding site" evidence="2">
    <location>
        <position position="360"/>
    </location>
    <ligand>
        <name>Mn(2+)</name>
        <dbReference type="ChEBI" id="CHEBI:29035"/>
        <label>2</label>
    </ligand>
</feature>
<dbReference type="eggNOG" id="COG1473">
    <property type="taxonomic scope" value="Bacteria"/>
</dbReference>
<dbReference type="CDD" id="cd05666">
    <property type="entry name" value="M20_Acy1-like"/>
    <property type="match status" value="1"/>
</dbReference>
<dbReference type="PANTHER" id="PTHR11014:SF63">
    <property type="entry name" value="METALLOPEPTIDASE, PUTATIVE (AFU_ORTHOLOGUE AFUA_6G09600)-RELATED"/>
    <property type="match status" value="1"/>
</dbReference>
<feature type="binding site" evidence="2">
    <location>
        <position position="106"/>
    </location>
    <ligand>
        <name>Mn(2+)</name>
        <dbReference type="ChEBI" id="CHEBI:29035"/>
        <label>2</label>
    </ligand>
</feature>
<feature type="domain" description="Peptidase M20 dimerisation" evidence="3">
    <location>
        <begin position="188"/>
        <end position="272"/>
    </location>
</feature>
<dbReference type="Pfam" id="PF07687">
    <property type="entry name" value="M20_dimer"/>
    <property type="match status" value="1"/>
</dbReference>
<dbReference type="Gene3D" id="3.40.630.10">
    <property type="entry name" value="Zn peptidases"/>
    <property type="match status" value="1"/>
</dbReference>
<dbReference type="PATRIC" id="fig|69279.3.peg.3745"/>
<evidence type="ECO:0000313" key="4">
    <source>
        <dbReference type="EMBL" id="EXL03031.1"/>
    </source>
</evidence>